<dbReference type="InterPro" id="IPR028994">
    <property type="entry name" value="Integrin_alpha_N"/>
</dbReference>
<dbReference type="PROSITE" id="PS51257">
    <property type="entry name" value="PROKAR_LIPOPROTEIN"/>
    <property type="match status" value="1"/>
</dbReference>
<dbReference type="Pfam" id="PF13517">
    <property type="entry name" value="FG-GAP_3"/>
    <property type="match status" value="6"/>
</dbReference>
<accession>A0A1I5F8Q6</accession>
<dbReference type="RefSeq" id="WP_091652766.1">
    <property type="nucleotide sequence ID" value="NZ_FOVW01000004.1"/>
</dbReference>
<keyword evidence="4" id="KW-1185">Reference proteome</keyword>
<gene>
    <name evidence="3" type="ORF">SAMN04488519_104270</name>
</gene>
<dbReference type="Gene3D" id="2.130.10.130">
    <property type="entry name" value="Integrin alpha, N-terminal"/>
    <property type="match status" value="3"/>
</dbReference>
<dbReference type="Pfam" id="PF07593">
    <property type="entry name" value="UnbV_ASPIC"/>
    <property type="match status" value="1"/>
</dbReference>
<feature type="domain" description="ASPIC/UnbV" evidence="2">
    <location>
        <begin position="523"/>
        <end position="589"/>
    </location>
</feature>
<evidence type="ECO:0000313" key="4">
    <source>
        <dbReference type="Proteomes" id="UP000199564"/>
    </source>
</evidence>
<protein>
    <submittedName>
        <fullName evidence="3">Repeat domain-containing protein</fullName>
    </submittedName>
</protein>
<evidence type="ECO:0000313" key="3">
    <source>
        <dbReference type="EMBL" id="SFO20155.1"/>
    </source>
</evidence>
<evidence type="ECO:0000259" key="2">
    <source>
        <dbReference type="Pfam" id="PF07593"/>
    </source>
</evidence>
<dbReference type="Proteomes" id="UP000199564">
    <property type="component" value="Unassembled WGS sequence"/>
</dbReference>
<dbReference type="InterPro" id="IPR013517">
    <property type="entry name" value="FG-GAP"/>
</dbReference>
<organism evidence="3 4">
    <name type="scientific">Algoriphagus ornithinivorans</name>
    <dbReference type="NCBI Taxonomy" id="226506"/>
    <lineage>
        <taxon>Bacteria</taxon>
        <taxon>Pseudomonadati</taxon>
        <taxon>Bacteroidota</taxon>
        <taxon>Cytophagia</taxon>
        <taxon>Cytophagales</taxon>
        <taxon>Cyclobacteriaceae</taxon>
        <taxon>Algoriphagus</taxon>
    </lineage>
</organism>
<proteinExistence type="predicted"/>
<dbReference type="STRING" id="226506.SAMN04488519_104270"/>
<dbReference type="InterPro" id="IPR027039">
    <property type="entry name" value="Crtac1"/>
</dbReference>
<reference evidence="4" key="1">
    <citation type="submission" date="2016-10" db="EMBL/GenBank/DDBJ databases">
        <authorList>
            <person name="Varghese N."/>
            <person name="Submissions S."/>
        </authorList>
    </citation>
    <scope>NUCLEOTIDE SEQUENCE [LARGE SCALE GENOMIC DNA]</scope>
    <source>
        <strain evidence="4">DSM 15282</strain>
    </source>
</reference>
<dbReference type="PANTHER" id="PTHR16026">
    <property type="entry name" value="CARTILAGE ACIDIC PROTEIN 1"/>
    <property type="match status" value="1"/>
</dbReference>
<name>A0A1I5F8Q6_9BACT</name>
<dbReference type="AlphaFoldDB" id="A0A1I5F8Q6"/>
<evidence type="ECO:0000256" key="1">
    <source>
        <dbReference type="ARBA" id="ARBA00022729"/>
    </source>
</evidence>
<keyword evidence="1" id="KW-0732">Signal</keyword>
<dbReference type="InterPro" id="IPR011519">
    <property type="entry name" value="UnbV_ASPIC"/>
</dbReference>
<sequence length="1100" mass="122389">MKNQIIGFCALILLFSCGKEEAETPSLFEQISPEESGVTFSNDLSFDKKFNIFTYRNYYNGGGVALGDINNDGLLDIYFTGNLTDNTLYLNKGNFQFEDITEKAGVKGNRAWSTGVAMADVNGDGYLDIYVCNSGDISGDNKQNELFINQGDGTFLEMAEQYGLADQGFSTHAVFFDYDRDGDLDVYLLNNSYQAIGSFNKMQNKRPERDPVGGDKLFRNDGGKFTDVSEEAGIYGSVIGFGLGITIGDVNQDGWPDIFISNDFFEKDYLYINNQDGTFTESLESAMRSISAASMGADIADINGDGLLDIFVTDMLPEPIDRLKQVTTFENWDRFQFNKNYGYHYQFSRNMLHINNGDGTFSEMGRMANVEATDWSWGALIFDMDNDGMRDLFVANGIYQDITDLDYLNFIDDEETKVKIITQEGVDYKALIDPIPINPVPNYAFKNLGDLQFENKAQEWGLGEAIHSNGSAYGDLDNDGTLDLVINNVNKPAQIFKNLSKTQLPENHSIQFELIGKGMNTQAVGTQILAIAGDQKFYLEQMPNRGFQSSVDPKLTLGLGKITKLDQIYITWPDGKVSLLENQSANQLLQLKWEDAQEGIEVPSSKGIKPLFSKEEQPLIDFQHQENTFVDFDRDRLLYHMFSTDGPAFAKADVNGDGIEDLYFGGSKGFSAKLYLGSSSGKYSLSRQAAFEADSTAEDSDALFFDANGDGFLDLLVTSGGNEFPLNAPDLADRLYFNDGKGNFGKSTQTGFQTIRGVSSSVQSIDINEDGALDLIITERLVPFVYGAPASSHIWINDGKGNFTEQSQDFAPGLQEIGMITDAAVVDLDQDGKEDLVLVGDWTEPIFFKNTGKKLERMELPELAKLKGWYRSVEVADLDGNGFPDLILGNQGLNTRFKAKSDSPIRMYLNDFDQNGSIEQIFTATQGDVQVPFTLKHELEKQIPTIKKKYMRYSNYNNQSLDQIFDPAIISKSIVNELTHLESGVLMNRDGAQFEWVSFPRMAQRSWVFASETIDINQDGIIDLILGGNLSGVKPEIGKSDASFGEVLIGNGDGTFRYLPNAQHQLKLSGEIRAISRLNDQKLLIVKNNSAAEIWKYDNY</sequence>
<dbReference type="SUPFAM" id="SSF69318">
    <property type="entry name" value="Integrin alpha N-terminal domain"/>
    <property type="match status" value="3"/>
</dbReference>
<dbReference type="PANTHER" id="PTHR16026:SF0">
    <property type="entry name" value="CARTILAGE ACIDIC PROTEIN 1"/>
    <property type="match status" value="1"/>
</dbReference>
<dbReference type="EMBL" id="FOVW01000004">
    <property type="protein sequence ID" value="SFO20155.1"/>
    <property type="molecule type" value="Genomic_DNA"/>
</dbReference>